<protein>
    <submittedName>
        <fullName evidence="2">Uncharacterized protein</fullName>
    </submittedName>
</protein>
<dbReference type="EMBL" id="KI669501">
    <property type="protein sequence ID" value="OCF34103.1"/>
    <property type="molecule type" value="Genomic_DNA"/>
</dbReference>
<proteinExistence type="predicted"/>
<dbReference type="AlphaFoldDB" id="A0A1B9GSW6"/>
<evidence type="ECO:0000313" key="3">
    <source>
        <dbReference type="Proteomes" id="UP000092666"/>
    </source>
</evidence>
<feature type="compositionally biased region" description="Basic and acidic residues" evidence="1">
    <location>
        <begin position="29"/>
        <end position="43"/>
    </location>
</feature>
<feature type="compositionally biased region" description="Low complexity" evidence="1">
    <location>
        <begin position="7"/>
        <end position="28"/>
    </location>
</feature>
<accession>A0A1B9GSW6</accession>
<name>A0A1B9GSW6_9TREE</name>
<evidence type="ECO:0000313" key="2">
    <source>
        <dbReference type="EMBL" id="OCF34103.1"/>
    </source>
</evidence>
<reference evidence="2 3" key="1">
    <citation type="submission" date="2013-07" db="EMBL/GenBank/DDBJ databases">
        <title>The Genome Sequence of Cryptococcus heveanensis BCC8398.</title>
        <authorList>
            <consortium name="The Broad Institute Genome Sequencing Platform"/>
            <person name="Cuomo C."/>
            <person name="Litvintseva A."/>
            <person name="Chen Y."/>
            <person name="Heitman J."/>
            <person name="Sun S."/>
            <person name="Springer D."/>
            <person name="Dromer F."/>
            <person name="Young S.K."/>
            <person name="Zeng Q."/>
            <person name="Gargeya S."/>
            <person name="Fitzgerald M."/>
            <person name="Abouelleil A."/>
            <person name="Alvarado L."/>
            <person name="Berlin A.M."/>
            <person name="Chapman S.B."/>
            <person name="Dewar J."/>
            <person name="Goldberg J."/>
            <person name="Griggs A."/>
            <person name="Gujja S."/>
            <person name="Hansen M."/>
            <person name="Howarth C."/>
            <person name="Imamovic A."/>
            <person name="Larimer J."/>
            <person name="McCowan C."/>
            <person name="Murphy C."/>
            <person name="Pearson M."/>
            <person name="Priest M."/>
            <person name="Roberts A."/>
            <person name="Saif S."/>
            <person name="Shea T."/>
            <person name="Sykes S."/>
            <person name="Wortman J."/>
            <person name="Nusbaum C."/>
            <person name="Birren B."/>
        </authorList>
    </citation>
    <scope>NUCLEOTIDE SEQUENCE [LARGE SCALE GENOMIC DNA]</scope>
    <source>
        <strain evidence="2 3">BCC8398</strain>
    </source>
</reference>
<dbReference type="STRING" id="1296120.A0A1B9GSW6"/>
<reference evidence="3" key="2">
    <citation type="submission" date="2013-12" db="EMBL/GenBank/DDBJ databases">
        <title>Evolution of pathogenesis and genome organization in the Tremellales.</title>
        <authorList>
            <person name="Cuomo C."/>
            <person name="Litvintseva A."/>
            <person name="Heitman J."/>
            <person name="Chen Y."/>
            <person name="Sun S."/>
            <person name="Springer D."/>
            <person name="Dromer F."/>
            <person name="Young S."/>
            <person name="Zeng Q."/>
            <person name="Chapman S."/>
            <person name="Gujja S."/>
            <person name="Saif S."/>
            <person name="Birren B."/>
        </authorList>
    </citation>
    <scope>NUCLEOTIDE SEQUENCE [LARGE SCALE GENOMIC DNA]</scope>
    <source>
        <strain evidence="3">BCC8398</strain>
    </source>
</reference>
<keyword evidence="3" id="KW-1185">Reference proteome</keyword>
<gene>
    <name evidence="2" type="ORF">I316_04050</name>
</gene>
<feature type="region of interest" description="Disordered" evidence="1">
    <location>
        <begin position="1"/>
        <end position="54"/>
    </location>
</feature>
<organism evidence="2 3">
    <name type="scientific">Kwoniella heveanensis BCC8398</name>
    <dbReference type="NCBI Taxonomy" id="1296120"/>
    <lineage>
        <taxon>Eukaryota</taxon>
        <taxon>Fungi</taxon>
        <taxon>Dikarya</taxon>
        <taxon>Basidiomycota</taxon>
        <taxon>Agaricomycotina</taxon>
        <taxon>Tremellomycetes</taxon>
        <taxon>Tremellales</taxon>
        <taxon>Cryptococcaceae</taxon>
        <taxon>Kwoniella</taxon>
    </lineage>
</organism>
<evidence type="ECO:0000256" key="1">
    <source>
        <dbReference type="SAM" id="MobiDB-lite"/>
    </source>
</evidence>
<dbReference type="Proteomes" id="UP000092666">
    <property type="component" value="Unassembled WGS sequence"/>
</dbReference>
<sequence>MSGLAIPSGSGSGSNSNAAAGPSSSGSALRDDEKLDGEGEVLKRAPQKVTSSVPEITAVQGLVPTLQ</sequence>